<feature type="region of interest" description="Disordered" evidence="1">
    <location>
        <begin position="724"/>
        <end position="746"/>
    </location>
</feature>
<dbReference type="Pfam" id="PF05272">
    <property type="entry name" value="VapE-like_dom"/>
    <property type="match status" value="1"/>
</dbReference>
<dbReference type="Pfam" id="PF08800">
    <property type="entry name" value="BT4734-like_N"/>
    <property type="match status" value="1"/>
</dbReference>
<dbReference type="EMBL" id="JARFID010000004">
    <property type="protein sequence ID" value="MDE8693617.1"/>
    <property type="molecule type" value="Genomic_DNA"/>
</dbReference>
<accession>A0AAW6M3Q6</accession>
<feature type="domain" description="BT4734-like N-terminal" evidence="3">
    <location>
        <begin position="55"/>
        <end position="192"/>
    </location>
</feature>
<name>A0AAW6M3Q6_9BACE</name>
<dbReference type="InterPro" id="IPR007936">
    <property type="entry name" value="VapE-like_dom"/>
</dbReference>
<organism evidence="4 5">
    <name type="scientific">Bacteroides cellulosilyticus</name>
    <dbReference type="NCBI Taxonomy" id="246787"/>
    <lineage>
        <taxon>Bacteria</taxon>
        <taxon>Pseudomonadati</taxon>
        <taxon>Bacteroidota</taxon>
        <taxon>Bacteroidia</taxon>
        <taxon>Bacteroidales</taxon>
        <taxon>Bacteroidaceae</taxon>
        <taxon>Bacteroides</taxon>
    </lineage>
</organism>
<dbReference type="InterPro" id="IPR014907">
    <property type="entry name" value="BT4734-like_N"/>
</dbReference>
<dbReference type="PANTHER" id="PTHR34985">
    <property type="entry name" value="SLR0554 PROTEIN"/>
    <property type="match status" value="1"/>
</dbReference>
<dbReference type="PANTHER" id="PTHR34985:SF1">
    <property type="entry name" value="SLR0554 PROTEIN"/>
    <property type="match status" value="1"/>
</dbReference>
<gene>
    <name evidence="4" type="ORF">PZH42_05825</name>
</gene>
<evidence type="ECO:0000259" key="2">
    <source>
        <dbReference type="Pfam" id="PF05272"/>
    </source>
</evidence>
<evidence type="ECO:0000259" key="3">
    <source>
        <dbReference type="Pfam" id="PF08800"/>
    </source>
</evidence>
<dbReference type="RefSeq" id="WP_256141129.1">
    <property type="nucleotide sequence ID" value="NZ_JANFZY010000007.1"/>
</dbReference>
<evidence type="ECO:0000256" key="1">
    <source>
        <dbReference type="SAM" id="MobiDB-lite"/>
    </source>
</evidence>
<proteinExistence type="predicted"/>
<sequence>MENIPVTAYSGFSNVRGEITLSKVIEDITKGLHAKLVLKIRMLVSQGKIEEANHVKKQLPFYTVTAGYREKRQAYSITRHTHTIVLDIDDQPGEKLEELREKINKDPNTLGSFLTPKGHGFKIFVFLRTQYARTLREIFSVGKMDFATLEKYHRMMYDACKEYYEQLLEIEVDGSGKDISRGFFTSFDGKAYLNEKLMKEVDEALTDIIPPEKPQAGRRKSDGVMSGKVISDKAVGDKKPEAGKVEAEPWERMEFSKAVLAVKRTSRFESGNRDNFLFALGNKCYAKGLDEKVVVRLVQEKFGPEEKGIDMATPLHNAYVYTDKTYEALGRKEEKTDTIDQLLEFLKTHYDIRRNVILDRLEYLNLNEKDEKWKGKFRPMRTRSYNSIFLDLQLTRIKCFRNYLQAIIDSSYAREFNPFTAYIEKLRPWDGVKDYIGELADTVQTEDQEFWRKSFRRWFVGMLAGALQDDTVNHLVIILYSEQGKGKSTWIRRLLPPEWKEYYRNGMVGSEKTDHQILLSTHLIINMEEFEGVRMEELAGLKRIITQESITERKAYDLQAYNFTRHASFIASTNSRQCLQDIGGNRRFLPSSVITLDYRTPVNYEGIYAQAYALMKEGYQYWYEGEEIDELNRHNELHRMKDPVEENLFIYFRKPETEDLCVKWIPAAAILTKIAIYGKIQVNRQTIQTLALSLEKYGFRTRKNEQGSTEYQVVDLTEDEVRKGFRKKGQDGKTEEGDKAEGELPF</sequence>
<evidence type="ECO:0000313" key="5">
    <source>
        <dbReference type="Proteomes" id="UP001221924"/>
    </source>
</evidence>
<feature type="domain" description="Virulence-associated protein E-like" evidence="2">
    <location>
        <begin position="425"/>
        <end position="638"/>
    </location>
</feature>
<comment type="caution">
    <text evidence="4">The sequence shown here is derived from an EMBL/GenBank/DDBJ whole genome shotgun (WGS) entry which is preliminary data.</text>
</comment>
<dbReference type="AlphaFoldDB" id="A0AAW6M3Q6"/>
<protein>
    <submittedName>
        <fullName evidence="4">VapE family protein</fullName>
    </submittedName>
</protein>
<evidence type="ECO:0000313" key="4">
    <source>
        <dbReference type="EMBL" id="MDE8693617.1"/>
    </source>
</evidence>
<dbReference type="Proteomes" id="UP001221924">
    <property type="component" value="Unassembled WGS sequence"/>
</dbReference>
<reference evidence="4" key="1">
    <citation type="submission" date="2023-03" db="EMBL/GenBank/DDBJ databases">
        <title>DFI Biobank Strains.</title>
        <authorList>
            <person name="Mostad J."/>
            <person name="Paddock L."/>
            <person name="Medina S."/>
            <person name="Waligurski E."/>
            <person name="Barat B."/>
            <person name="Smith R."/>
            <person name="Burgo V."/>
            <person name="Metcalfe C."/>
            <person name="Woodson C."/>
            <person name="Sundararajan A."/>
            <person name="Ramaswamy R."/>
            <person name="Lin H."/>
            <person name="Pamer E.G."/>
        </authorList>
    </citation>
    <scope>NUCLEOTIDE SEQUENCE</scope>
    <source>
        <strain evidence="4">DFI.9.5</strain>
    </source>
</reference>